<proteinExistence type="inferred from homology"/>
<dbReference type="PROSITE" id="PS50267">
    <property type="entry name" value="NA_NEUROTRAN_SYMP_3"/>
    <property type="match status" value="1"/>
</dbReference>
<feature type="binding site" evidence="6">
    <location>
        <position position="297"/>
    </location>
    <ligand>
        <name>Na(+)</name>
        <dbReference type="ChEBI" id="CHEBI:29101"/>
        <label>1</label>
    </ligand>
</feature>
<keyword evidence="4 8" id="KW-1133">Transmembrane helix</keyword>
<feature type="transmembrane region" description="Helical" evidence="8">
    <location>
        <begin position="58"/>
        <end position="81"/>
    </location>
</feature>
<dbReference type="InterPro" id="IPR000175">
    <property type="entry name" value="Na/ntran_symport"/>
</dbReference>
<feature type="transmembrane region" description="Helical" evidence="8">
    <location>
        <begin position="215"/>
        <end position="234"/>
    </location>
</feature>
<dbReference type="GO" id="GO:0035725">
    <property type="term" value="P:sodium ion transmembrane transport"/>
    <property type="evidence" value="ECO:0007669"/>
    <property type="project" value="TreeGrafter"/>
</dbReference>
<reference evidence="10" key="1">
    <citation type="submission" date="2025-08" db="UniProtKB">
        <authorList>
            <consortium name="Ensembl"/>
        </authorList>
    </citation>
    <scope>IDENTIFICATION</scope>
</reference>
<feature type="transmembrane region" description="Helical" evidence="8">
    <location>
        <begin position="183"/>
        <end position="203"/>
    </location>
</feature>
<evidence type="ECO:0000256" key="6">
    <source>
        <dbReference type="PIRSR" id="PIRSR600175-1"/>
    </source>
</evidence>
<evidence type="ECO:0000256" key="4">
    <source>
        <dbReference type="ARBA" id="ARBA00022989"/>
    </source>
</evidence>
<keyword evidence="6" id="KW-0479">Metal-binding</keyword>
<dbReference type="AlphaFoldDB" id="A0A8C1WLX5"/>
<evidence type="ECO:0000256" key="5">
    <source>
        <dbReference type="ARBA" id="ARBA00023136"/>
    </source>
</evidence>
<feature type="binding site" evidence="6">
    <location>
        <position position="402"/>
    </location>
    <ligand>
        <name>Na(+)</name>
        <dbReference type="ChEBI" id="CHEBI:29101"/>
        <label>1</label>
    </ligand>
</feature>
<dbReference type="GO" id="GO:0015293">
    <property type="term" value="F:symporter activity"/>
    <property type="evidence" value="ECO:0007669"/>
    <property type="project" value="UniProtKB-KW"/>
</dbReference>
<evidence type="ECO:0000256" key="9">
    <source>
        <dbReference type="SAM" id="SignalP"/>
    </source>
</evidence>
<feature type="transmembrane region" description="Helical" evidence="8">
    <location>
        <begin position="254"/>
        <end position="279"/>
    </location>
</feature>
<organism evidence="10 11">
    <name type="scientific">Cyprinus carpio</name>
    <name type="common">Common carp</name>
    <dbReference type="NCBI Taxonomy" id="7962"/>
    <lineage>
        <taxon>Eukaryota</taxon>
        <taxon>Metazoa</taxon>
        <taxon>Chordata</taxon>
        <taxon>Craniata</taxon>
        <taxon>Vertebrata</taxon>
        <taxon>Euteleostomi</taxon>
        <taxon>Actinopterygii</taxon>
        <taxon>Neopterygii</taxon>
        <taxon>Teleostei</taxon>
        <taxon>Ostariophysi</taxon>
        <taxon>Cypriniformes</taxon>
        <taxon>Cyprinidae</taxon>
        <taxon>Cyprininae</taxon>
        <taxon>Cyprinus</taxon>
    </lineage>
</organism>
<keyword evidence="9" id="KW-0732">Signal</keyword>
<keyword evidence="3 7" id="KW-0812">Transmembrane</keyword>
<feature type="binding site" evidence="6">
    <location>
        <position position="39"/>
    </location>
    <ligand>
        <name>Na(+)</name>
        <dbReference type="ChEBI" id="CHEBI:29101"/>
        <label>1</label>
    </ligand>
</feature>
<feature type="transmembrane region" description="Helical" evidence="8">
    <location>
        <begin position="291"/>
        <end position="312"/>
    </location>
</feature>
<feature type="transmembrane region" description="Helical" evidence="8">
    <location>
        <begin position="102"/>
        <end position="129"/>
    </location>
</feature>
<protein>
    <recommendedName>
        <fullName evidence="7">Transporter</fullName>
    </recommendedName>
</protein>
<dbReference type="PANTHER" id="PTHR11616">
    <property type="entry name" value="SODIUM/CHLORIDE DEPENDENT TRANSPORTER"/>
    <property type="match status" value="1"/>
</dbReference>
<name>A0A8C1WLX5_CYPCA</name>
<dbReference type="InterPro" id="IPR037272">
    <property type="entry name" value="SNS_sf"/>
</dbReference>
<feature type="binding site" evidence="6">
    <location>
        <position position="36"/>
    </location>
    <ligand>
        <name>Na(+)</name>
        <dbReference type="ChEBI" id="CHEBI:29101"/>
        <label>1</label>
    </ligand>
</feature>
<dbReference type="GO" id="GO:0046872">
    <property type="term" value="F:metal ion binding"/>
    <property type="evidence" value="ECO:0007669"/>
    <property type="project" value="UniProtKB-KW"/>
</dbReference>
<dbReference type="PANTHER" id="PTHR11616:SF233">
    <property type="entry name" value="TRANSPORTER"/>
    <property type="match status" value="1"/>
</dbReference>
<dbReference type="NCBIfam" id="NF037979">
    <property type="entry name" value="Na_transp"/>
    <property type="match status" value="1"/>
</dbReference>
<keyword evidence="6" id="KW-0915">Sodium</keyword>
<evidence type="ECO:0000256" key="7">
    <source>
        <dbReference type="RuleBase" id="RU003732"/>
    </source>
</evidence>
<accession>A0A8C1WLX5</accession>
<keyword evidence="2 7" id="KW-0813">Transport</keyword>
<keyword evidence="5 8" id="KW-0472">Membrane</keyword>
<evidence type="ECO:0000256" key="1">
    <source>
        <dbReference type="ARBA" id="ARBA00004141"/>
    </source>
</evidence>
<feature type="signal peptide" evidence="9">
    <location>
        <begin position="1"/>
        <end position="17"/>
    </location>
</feature>
<dbReference type="PROSITE" id="PS00610">
    <property type="entry name" value="NA_NEUROTRAN_SYMP_1"/>
    <property type="match status" value="1"/>
</dbReference>
<dbReference type="Ensembl" id="ENSCCRT00015070230.1">
    <property type="protein sequence ID" value="ENSCCRP00015068027.1"/>
    <property type="gene ID" value="ENSCCRG00015027114.1"/>
</dbReference>
<feature type="binding site" evidence="6">
    <location>
        <position position="43"/>
    </location>
    <ligand>
        <name>Na(+)</name>
        <dbReference type="ChEBI" id="CHEBI:29101"/>
        <label>1</label>
    </ligand>
</feature>
<sequence length="584" mass="65285">MIALILFLSLEVEQVALEAARDGWDSKVEYFLAQVGFSVGLGNVWRFPYLCHQNGGGAFILLYVLLMGLVGVPLFFLELAAGQRIRQGSIGVWRHISPKLVGIGYSSCVVCFFVALYYNVIIGWSIFYLGSSFQYPLPWENCPTEGNDTVKECAASSPTAYFWYRKALDITDSIDETGELNPIITGCLLAAWVIVCLAMYKGIKSTGKVMYFSSVFPYVVLLCFLIRGVTLDGASEGIKFMFYPRLEIWADVQVWRQAATQVFFALGLGFGSVIAYSSYNPRNNNCHRDAFTVSGVNFMTSVLATLVVFAVLGFRAKTIATECVKRSVKMICECLILKHIIMPEGQQLNIAGYNITACSLEDELKQGVEGTGLAFIAFTEAMTLFPGSPFWSALFFLMLLNLGLSTMFGTMAGILTPLTDTFKTLRNHKLLFTACSCVVGFLIGLTFTQRCGNYFVTMFDDYSATLPLIIVVIFQTISVAWVYGADRFLEDLKRMLDRPVPVVYKYLWKYVCPAAMLGLLGASLLKMILERPTYTAWNREKVKSHVLLQVNLYFKLIKPAVSFDVQISGLWFLCFFAMKSDVFL</sequence>
<keyword evidence="7" id="KW-0769">Symport</keyword>
<evidence type="ECO:0000256" key="2">
    <source>
        <dbReference type="ARBA" id="ARBA00022448"/>
    </source>
</evidence>
<evidence type="ECO:0000313" key="11">
    <source>
        <dbReference type="Proteomes" id="UP000694700"/>
    </source>
</evidence>
<evidence type="ECO:0000313" key="10">
    <source>
        <dbReference type="Ensembl" id="ENSCCRP00015068027.1"/>
    </source>
</evidence>
<dbReference type="PRINTS" id="PR00176">
    <property type="entry name" value="NANEUSMPORT"/>
</dbReference>
<comment type="subcellular location">
    <subcellularLocation>
        <location evidence="1">Membrane</location>
        <topology evidence="1">Multi-pass membrane protein</topology>
    </subcellularLocation>
</comment>
<dbReference type="Pfam" id="PF00209">
    <property type="entry name" value="SNF"/>
    <property type="match status" value="1"/>
</dbReference>
<feature type="transmembrane region" description="Helical" evidence="8">
    <location>
        <begin position="390"/>
        <end position="418"/>
    </location>
</feature>
<dbReference type="GO" id="GO:0005886">
    <property type="term" value="C:plasma membrane"/>
    <property type="evidence" value="ECO:0007669"/>
    <property type="project" value="TreeGrafter"/>
</dbReference>
<dbReference type="Proteomes" id="UP000694700">
    <property type="component" value="Unplaced"/>
</dbReference>
<dbReference type="SUPFAM" id="SSF161070">
    <property type="entry name" value="SNF-like"/>
    <property type="match status" value="1"/>
</dbReference>
<dbReference type="GO" id="GO:0006865">
    <property type="term" value="P:amino acid transport"/>
    <property type="evidence" value="ECO:0007669"/>
    <property type="project" value="TreeGrafter"/>
</dbReference>
<evidence type="ECO:0000256" key="3">
    <source>
        <dbReference type="ARBA" id="ARBA00022692"/>
    </source>
</evidence>
<feature type="transmembrane region" description="Helical" evidence="8">
    <location>
        <begin position="430"/>
        <end position="448"/>
    </location>
</feature>
<evidence type="ECO:0000256" key="8">
    <source>
        <dbReference type="SAM" id="Phobius"/>
    </source>
</evidence>
<feature type="transmembrane region" description="Helical" evidence="8">
    <location>
        <begin position="506"/>
        <end position="529"/>
    </location>
</feature>
<feature type="chain" id="PRO_5034189570" description="Transporter" evidence="9">
    <location>
        <begin position="18"/>
        <end position="584"/>
    </location>
</feature>
<comment type="similarity">
    <text evidence="7">Belongs to the sodium:neurotransmitter symporter (SNF) (TC 2.A.22) family.</text>
</comment>
<feature type="transmembrane region" description="Helical" evidence="8">
    <location>
        <begin position="468"/>
        <end position="485"/>
    </location>
</feature>